<dbReference type="Pfam" id="PF00583">
    <property type="entry name" value="Acetyltransf_1"/>
    <property type="match status" value="1"/>
</dbReference>
<dbReference type="InterPro" id="IPR000182">
    <property type="entry name" value="GNAT_dom"/>
</dbReference>
<dbReference type="SUPFAM" id="SSF55729">
    <property type="entry name" value="Acyl-CoA N-acyltransferases (Nat)"/>
    <property type="match status" value="1"/>
</dbReference>
<protein>
    <submittedName>
        <fullName evidence="2">N-acetyltransferase</fullName>
    </submittedName>
</protein>
<dbReference type="PROSITE" id="PS51186">
    <property type="entry name" value="GNAT"/>
    <property type="match status" value="1"/>
</dbReference>
<keyword evidence="2" id="KW-0808">Transferase</keyword>
<dbReference type="InterPro" id="IPR016181">
    <property type="entry name" value="Acyl_CoA_acyltransferase"/>
</dbReference>
<dbReference type="RefSeq" id="WP_114404904.1">
    <property type="nucleotide sequence ID" value="NZ_QOWE01000003.1"/>
</dbReference>
<dbReference type="OrthoDB" id="9789605at2"/>
<dbReference type="GO" id="GO:0016747">
    <property type="term" value="F:acyltransferase activity, transferring groups other than amino-acyl groups"/>
    <property type="evidence" value="ECO:0007669"/>
    <property type="project" value="InterPro"/>
</dbReference>
<gene>
    <name evidence="2" type="ORF">DUE52_05230</name>
</gene>
<feature type="domain" description="N-acetyltransferase" evidence="1">
    <location>
        <begin position="3"/>
        <end position="171"/>
    </location>
</feature>
<evidence type="ECO:0000259" key="1">
    <source>
        <dbReference type="PROSITE" id="PS51186"/>
    </source>
</evidence>
<organism evidence="2 3">
    <name type="scientific">Larkinella punicea</name>
    <dbReference type="NCBI Taxonomy" id="2315727"/>
    <lineage>
        <taxon>Bacteria</taxon>
        <taxon>Pseudomonadati</taxon>
        <taxon>Bacteroidota</taxon>
        <taxon>Cytophagia</taxon>
        <taxon>Cytophagales</taxon>
        <taxon>Spirosomataceae</taxon>
        <taxon>Larkinella</taxon>
    </lineage>
</organism>
<comment type="caution">
    <text evidence="2">The sequence shown here is derived from an EMBL/GenBank/DDBJ whole genome shotgun (WGS) entry which is preliminary data.</text>
</comment>
<sequence>MHFSTRLAEETDEFKIYNLYKQVAKIPGGIAREEDEITPAYVSNNLRKSLQNGLSLVIANPENPAELVAEMHGYQLEPRVFKHILSELTIVVHPGFQNCGLGKRLFLDFLKYVEENRPDVLRVELIARESNTRAIAFYQKIGFVVEGRLEKRIDTKTGSFEADIPMAWFNRNFVK</sequence>
<evidence type="ECO:0000313" key="3">
    <source>
        <dbReference type="Proteomes" id="UP000253383"/>
    </source>
</evidence>
<evidence type="ECO:0000313" key="2">
    <source>
        <dbReference type="EMBL" id="RCR70990.1"/>
    </source>
</evidence>
<reference evidence="2 3" key="1">
    <citation type="submission" date="2018-07" db="EMBL/GenBank/DDBJ databases">
        <title>Genome analysis of Larkinella rosea.</title>
        <authorList>
            <person name="Zhou Z."/>
            <person name="Wang G."/>
        </authorList>
    </citation>
    <scope>NUCLEOTIDE SEQUENCE [LARGE SCALE GENOMIC DNA]</scope>
    <source>
        <strain evidence="3">zzj9</strain>
    </source>
</reference>
<proteinExistence type="predicted"/>
<dbReference type="Proteomes" id="UP000253383">
    <property type="component" value="Unassembled WGS sequence"/>
</dbReference>
<name>A0A368JTI8_9BACT</name>
<keyword evidence="3" id="KW-1185">Reference proteome</keyword>
<dbReference type="AlphaFoldDB" id="A0A368JTI8"/>
<dbReference type="EMBL" id="QOWE01000003">
    <property type="protein sequence ID" value="RCR70990.1"/>
    <property type="molecule type" value="Genomic_DNA"/>
</dbReference>
<accession>A0A368JTI8</accession>
<dbReference type="Gene3D" id="3.40.630.30">
    <property type="match status" value="1"/>
</dbReference>